<evidence type="ECO:0000256" key="7">
    <source>
        <dbReference type="SAM" id="MobiDB-lite"/>
    </source>
</evidence>
<evidence type="ECO:0000313" key="10">
    <source>
        <dbReference type="EMBL" id="PJB98992.1"/>
    </source>
</evidence>
<dbReference type="GO" id="GO:0004563">
    <property type="term" value="F:beta-N-acetylhexosaminidase activity"/>
    <property type="evidence" value="ECO:0007669"/>
    <property type="project" value="UniProtKB-EC"/>
</dbReference>
<protein>
    <recommendedName>
        <fullName evidence="3">beta-N-acetylhexosaminidase</fullName>
        <ecNumber evidence="3">3.2.1.52</ecNumber>
    </recommendedName>
</protein>
<feature type="region of interest" description="Disordered" evidence="7">
    <location>
        <begin position="66"/>
        <end position="110"/>
    </location>
</feature>
<sequence>MVNEIEGELKGYNPPATQKEETLEFLKREEIKTMQKDVARLRETEAEKERRKIVTLKPEEEVRIEKEEPEKLKEGEEREKEIEELKKEEEEEKKRMEEEKLEEREREEEERKKIAEEIEKRRREEVIKREEEKKRKILISKEEGEKLEEREEEIKKEVSDLFLKKQPLETKKSELLKEIEEFKIQVEPILVREKKIEERKREIEGKEKRVVSPGKKAKIEKERWQIDKERREVEEEKWKIEEKIEGVKKEIKKVELEFEAILKRGGDLEEERKRIIQRKKEIELEKEKVQLEKKISELIKEREPFEIKKENLILKRGQIEAELQKCLREEKETEEVIKVMEEKERLAAQPKEKREMEKERWGVDKDREVIEKKKWDLEKEKKELGLQLKNVEEDYQKILSRENQIRERIKEINRQLEIGPEEIKEDGEEIEEEIGEKKIEEIKKVEEERIATLKTEEKPRPTPPPPAPAPPIRPQIPPIPLREEEKKIPFETLIPKPPDIRSSFFQKVLVRGVVLLLCLLLLGFFYWFFEVRKPVEEKIIPPAEEKVLPPVEGKPEIMIPPPLIPMQAIRTPEISEIKEIPEIFNRLMKEELPQGSFTQIAIKNLSENRLVSLEEVSTAFQIEVPEEIYQKLEPNYTFTIFAQKQGERVALIAEVKETEGLLELLKNWEKKIKEEGVFISGQKISTQVSYFKSASYQNVNFRYLTISKEDSGICYAWFDDYFVVTTSFESMKKIIEELTFEKKLGQLFIVGFEGKTVTPELENFFKKYKPGGVLLLSKNIEDREQLKNLISDLQNISLKETGLSLFVAIDQEGGEISRIEFLEEKTSQSEIENLELAYQIGLKRAEELKELGVNLNLAPLLDFAQEGDFLFSRSFQKDSSQIGILAKSLISGQKAGGILTAIKHFPGYGQISFNPEEELATLEKIPEISQFKKVMEVKPEMVMVSNAIYKEIDPSLPFTFSPIAIQFLKNNLGSEILIISDDLAQNSLLNKFSLKEIVTKPILAGVDILIFSGWRLPVEQGLDEFLKAFRNGEISKEKIDKAISRVTQLKQILTK</sequence>
<proteinExistence type="inferred from homology"/>
<organism evidence="10 11">
    <name type="scientific">Candidatus Nealsonbacteria bacterium CG_4_9_14_0_8_um_filter_36_17</name>
    <dbReference type="NCBI Taxonomy" id="1974693"/>
    <lineage>
        <taxon>Bacteria</taxon>
        <taxon>Candidatus Nealsoniibacteriota</taxon>
    </lineage>
</organism>
<evidence type="ECO:0000259" key="9">
    <source>
        <dbReference type="Pfam" id="PF00933"/>
    </source>
</evidence>
<feature type="region of interest" description="Disordered" evidence="7">
    <location>
        <begin position="451"/>
        <end position="475"/>
    </location>
</feature>
<dbReference type="Pfam" id="PF00933">
    <property type="entry name" value="Glyco_hydro_3"/>
    <property type="match status" value="1"/>
</dbReference>
<name>A0A2M8DM23_9BACT</name>
<evidence type="ECO:0000256" key="8">
    <source>
        <dbReference type="SAM" id="Phobius"/>
    </source>
</evidence>
<dbReference type="PANTHER" id="PTHR30480:SF13">
    <property type="entry name" value="BETA-HEXOSAMINIDASE"/>
    <property type="match status" value="1"/>
</dbReference>
<reference evidence="11" key="1">
    <citation type="submission" date="2017-09" db="EMBL/GenBank/DDBJ databases">
        <title>Depth-based differentiation of microbial function through sediment-hosted aquifers and enrichment of novel symbionts in the deep terrestrial subsurface.</title>
        <authorList>
            <person name="Probst A.J."/>
            <person name="Ladd B."/>
            <person name="Jarett J.K."/>
            <person name="Geller-Mcgrath D.E."/>
            <person name="Sieber C.M.K."/>
            <person name="Emerson J.B."/>
            <person name="Anantharaman K."/>
            <person name="Thomas B.C."/>
            <person name="Malmstrom R."/>
            <person name="Stieglmeier M."/>
            <person name="Klingl A."/>
            <person name="Woyke T."/>
            <person name="Ryan C.M."/>
            <person name="Banfield J.F."/>
        </authorList>
    </citation>
    <scope>NUCLEOTIDE SEQUENCE [LARGE SCALE GENOMIC DNA]</scope>
</reference>
<feature type="compositionally biased region" description="Pro residues" evidence="7">
    <location>
        <begin position="461"/>
        <end position="475"/>
    </location>
</feature>
<evidence type="ECO:0000313" key="11">
    <source>
        <dbReference type="Proteomes" id="UP000230097"/>
    </source>
</evidence>
<dbReference type="GO" id="GO:0009254">
    <property type="term" value="P:peptidoglycan turnover"/>
    <property type="evidence" value="ECO:0007669"/>
    <property type="project" value="TreeGrafter"/>
</dbReference>
<feature type="domain" description="Glycoside hydrolase family 3 N-terminal" evidence="9">
    <location>
        <begin position="740"/>
        <end position="1049"/>
    </location>
</feature>
<keyword evidence="6" id="KW-0175">Coiled coil</keyword>
<comment type="catalytic activity">
    <reaction evidence="1">
        <text>Hydrolysis of terminal non-reducing N-acetyl-D-hexosamine residues in N-acetyl-beta-D-hexosaminides.</text>
        <dbReference type="EC" id="3.2.1.52"/>
    </reaction>
</comment>
<accession>A0A2M8DM23</accession>
<gene>
    <name evidence="10" type="ORF">CO078_00260</name>
</gene>
<keyword evidence="5" id="KW-0326">Glycosidase</keyword>
<dbReference type="Gene3D" id="3.20.20.300">
    <property type="entry name" value="Glycoside hydrolase, family 3, N-terminal domain"/>
    <property type="match status" value="1"/>
</dbReference>
<dbReference type="InterPro" id="IPR036962">
    <property type="entry name" value="Glyco_hydro_3_N_sf"/>
</dbReference>
<evidence type="ECO:0000256" key="5">
    <source>
        <dbReference type="ARBA" id="ARBA00023295"/>
    </source>
</evidence>
<keyword evidence="8" id="KW-0472">Membrane</keyword>
<dbReference type="InterPro" id="IPR050226">
    <property type="entry name" value="NagZ_Beta-hexosaminidase"/>
</dbReference>
<evidence type="ECO:0000256" key="2">
    <source>
        <dbReference type="ARBA" id="ARBA00005336"/>
    </source>
</evidence>
<keyword evidence="8" id="KW-0812">Transmembrane</keyword>
<feature type="coiled-coil region" evidence="6">
    <location>
        <begin position="216"/>
        <end position="343"/>
    </location>
</feature>
<dbReference type="PANTHER" id="PTHR30480">
    <property type="entry name" value="BETA-HEXOSAMINIDASE-RELATED"/>
    <property type="match status" value="1"/>
</dbReference>
<evidence type="ECO:0000256" key="1">
    <source>
        <dbReference type="ARBA" id="ARBA00001231"/>
    </source>
</evidence>
<comment type="similarity">
    <text evidence="2">Belongs to the glycosyl hydrolase 3 family.</text>
</comment>
<dbReference type="EMBL" id="PFTC01000007">
    <property type="protein sequence ID" value="PJB98992.1"/>
    <property type="molecule type" value="Genomic_DNA"/>
</dbReference>
<evidence type="ECO:0000256" key="4">
    <source>
        <dbReference type="ARBA" id="ARBA00022801"/>
    </source>
</evidence>
<dbReference type="EC" id="3.2.1.52" evidence="3"/>
<evidence type="ECO:0000256" key="3">
    <source>
        <dbReference type="ARBA" id="ARBA00012663"/>
    </source>
</evidence>
<evidence type="ECO:0000256" key="6">
    <source>
        <dbReference type="SAM" id="Coils"/>
    </source>
</evidence>
<dbReference type="InterPro" id="IPR001764">
    <property type="entry name" value="Glyco_hydro_3_N"/>
</dbReference>
<comment type="caution">
    <text evidence="10">The sequence shown here is derived from an EMBL/GenBank/DDBJ whole genome shotgun (WGS) entry which is preliminary data.</text>
</comment>
<dbReference type="InterPro" id="IPR017853">
    <property type="entry name" value="GH"/>
</dbReference>
<dbReference type="GO" id="GO:0005975">
    <property type="term" value="P:carbohydrate metabolic process"/>
    <property type="evidence" value="ECO:0007669"/>
    <property type="project" value="InterPro"/>
</dbReference>
<dbReference type="AlphaFoldDB" id="A0A2M8DM23"/>
<feature type="region of interest" description="Disordered" evidence="7">
    <location>
        <begin position="1"/>
        <end position="21"/>
    </location>
</feature>
<dbReference type="Proteomes" id="UP000230097">
    <property type="component" value="Unassembled WGS sequence"/>
</dbReference>
<feature type="transmembrane region" description="Helical" evidence="8">
    <location>
        <begin position="508"/>
        <end position="529"/>
    </location>
</feature>
<keyword evidence="8" id="KW-1133">Transmembrane helix</keyword>
<feature type="compositionally biased region" description="Basic and acidic residues" evidence="7">
    <location>
        <begin position="451"/>
        <end position="460"/>
    </location>
</feature>
<keyword evidence="4" id="KW-0378">Hydrolase</keyword>
<dbReference type="SUPFAM" id="SSF51445">
    <property type="entry name" value="(Trans)glycosidases"/>
    <property type="match status" value="1"/>
</dbReference>